<gene>
    <name evidence="1" type="ORF">BJ981_001930</name>
</gene>
<evidence type="ECO:0000313" key="2">
    <source>
        <dbReference type="Proteomes" id="UP000588112"/>
    </source>
</evidence>
<accession>A0A7W8Z2J0</accession>
<dbReference type="EMBL" id="JACHBR010000001">
    <property type="protein sequence ID" value="MBB5626231.1"/>
    <property type="molecule type" value="Genomic_DNA"/>
</dbReference>
<sequence>MPDLGMRERLDALAAEFWTWREATGPDSSDDLPRLERPAGWLPDWSADSVADRRRRLGEFAARHASLDTTGEPVAVQVNARLLGCALDRAHWELDLLRGWRRNPCFYIDQSLVPVYNLLLVSTPITPERATAIIRLLDHVPVVLAQARENLAGEAAKPFATSALRILADADTRLDTAMTALAPFLPEARAAELPAATARAVTAVRGYRDWLRESLPTFAPDGAAGSHALRFLLHRVALLPYSVEQIRELGRQEWTRALATEAMLGARHRGHTPRPVPGTAEQIARQHAAEQEVRRFYTGRDILTQPPTLRHYRFAPCPPYLEPLIWLGVPDDLTSPARAGEDAVRYVVATEAEPPYFERAAAIDPRTMIAHEGVHAQQVALSWRHPDPARRRFYDSTPNEGIAFYNEELMLLSGLFDDSPEGAAFAANAMRLRALRVEVDIALALGELTVEAAADRLRDLVPMDEETAWDEAVFFLGNPGQGLSYQIGKLQILDLLATATQRPGFTLRTFHDDLWQEGNVPLSLHRWQSLNLPDHLHRSAQLAAALS</sequence>
<dbReference type="InterPro" id="IPR010281">
    <property type="entry name" value="DUF885"/>
</dbReference>
<dbReference type="Pfam" id="PF05960">
    <property type="entry name" value="DUF885"/>
    <property type="match status" value="1"/>
</dbReference>
<organism evidence="1 2">
    <name type="scientific">Sphaerisporangium krabiense</name>
    <dbReference type="NCBI Taxonomy" id="763782"/>
    <lineage>
        <taxon>Bacteria</taxon>
        <taxon>Bacillati</taxon>
        <taxon>Actinomycetota</taxon>
        <taxon>Actinomycetes</taxon>
        <taxon>Streptosporangiales</taxon>
        <taxon>Streptosporangiaceae</taxon>
        <taxon>Sphaerisporangium</taxon>
    </lineage>
</organism>
<dbReference type="RefSeq" id="WP_184610074.1">
    <property type="nucleotide sequence ID" value="NZ_JACHBR010000001.1"/>
</dbReference>
<protein>
    <recommendedName>
        <fullName evidence="3">DUF885 domain-containing protein</fullName>
    </recommendedName>
</protein>
<dbReference type="PANTHER" id="PTHR33361">
    <property type="entry name" value="GLR0591 PROTEIN"/>
    <property type="match status" value="1"/>
</dbReference>
<comment type="caution">
    <text evidence="1">The sequence shown here is derived from an EMBL/GenBank/DDBJ whole genome shotgun (WGS) entry which is preliminary data.</text>
</comment>
<evidence type="ECO:0008006" key="3">
    <source>
        <dbReference type="Google" id="ProtNLM"/>
    </source>
</evidence>
<reference evidence="1 2" key="1">
    <citation type="submission" date="2020-08" db="EMBL/GenBank/DDBJ databases">
        <title>Sequencing the genomes of 1000 actinobacteria strains.</title>
        <authorList>
            <person name="Klenk H.-P."/>
        </authorList>
    </citation>
    <scope>NUCLEOTIDE SEQUENCE [LARGE SCALE GENOMIC DNA]</scope>
    <source>
        <strain evidence="1 2">DSM 45790</strain>
    </source>
</reference>
<proteinExistence type="predicted"/>
<dbReference type="Proteomes" id="UP000588112">
    <property type="component" value="Unassembled WGS sequence"/>
</dbReference>
<name>A0A7W8Z2J0_9ACTN</name>
<keyword evidence="2" id="KW-1185">Reference proteome</keyword>
<dbReference type="AlphaFoldDB" id="A0A7W8Z2J0"/>
<dbReference type="PANTHER" id="PTHR33361:SF2">
    <property type="entry name" value="DUF885 DOMAIN-CONTAINING PROTEIN"/>
    <property type="match status" value="1"/>
</dbReference>
<evidence type="ECO:0000313" key="1">
    <source>
        <dbReference type="EMBL" id="MBB5626231.1"/>
    </source>
</evidence>